<dbReference type="GeneID" id="45234001"/>
<dbReference type="InterPro" id="IPR020616">
    <property type="entry name" value="Thiolase_N"/>
</dbReference>
<evidence type="ECO:0000256" key="7">
    <source>
        <dbReference type="ARBA" id="ARBA00023315"/>
    </source>
</evidence>
<evidence type="ECO:0000256" key="3">
    <source>
        <dbReference type="ARBA" id="ARBA00010982"/>
    </source>
</evidence>
<dbReference type="STRING" id="202950.GCA_001485005_01970"/>
<evidence type="ECO:0000256" key="8">
    <source>
        <dbReference type="ARBA" id="ARBA00041222"/>
    </source>
</evidence>
<dbReference type="FunFam" id="3.40.47.10:FF:000010">
    <property type="entry name" value="Acetyl-CoA acetyltransferase (Thiolase)"/>
    <property type="match status" value="1"/>
</dbReference>
<dbReference type="CDD" id="cd00751">
    <property type="entry name" value="thiolase"/>
    <property type="match status" value="1"/>
</dbReference>
<evidence type="ECO:0000256" key="1">
    <source>
        <dbReference type="ARBA" id="ARBA00003720"/>
    </source>
</evidence>
<dbReference type="AlphaFoldDB" id="Q6FBV0"/>
<dbReference type="BioCyc" id="ASP62977:ACIAD_RS07400-MONOMER"/>
<gene>
    <name evidence="13" type="ordered locus">ACIAD1612</name>
</gene>
<dbReference type="Proteomes" id="UP000000430">
    <property type="component" value="Chromosome"/>
</dbReference>
<keyword evidence="6 10" id="KW-0808">Transferase</keyword>
<dbReference type="GO" id="GO:0044281">
    <property type="term" value="P:small molecule metabolic process"/>
    <property type="evidence" value="ECO:0007669"/>
    <property type="project" value="UniProtKB-ARBA"/>
</dbReference>
<dbReference type="InterPro" id="IPR016039">
    <property type="entry name" value="Thiolase-like"/>
</dbReference>
<dbReference type="PANTHER" id="PTHR18919">
    <property type="entry name" value="ACETYL-COA C-ACYLTRANSFERASE"/>
    <property type="match status" value="1"/>
</dbReference>
<evidence type="ECO:0000256" key="2">
    <source>
        <dbReference type="ARBA" id="ARBA00005071"/>
    </source>
</evidence>
<sequence>MNNEVVILSAIRTPMGGFLGELKPFSATELGSFAIQEAVKQAGIESDQIDQVLMGCVLTAGQGQAPARQATLKAGLSVSVACTTLNKVCGSSLQSIIFAKNLLETQQAQVVIAGGMESMSNTPYLLQHARAGYRMGHGKVLDHMFLDGLEDAYQPGRLMGTFAEDSAQHYQLSREQQDHFAITSLQRARDAIETDQFKAEIVALTVHHKDQQHIIQQDEQPLKAKPEKISQLKPAFSSSGTITAANASSISDGAAALVLTSKNYAQSQGLKPLARIVGQTSYAGEPHLFTTAPVYAIQKLIKQCDWNIDQVDLFEINEAFAIVPMIAMHELGIPHAKVNVHGGACALGHPLGTSGARIVVTLIHALRQRQLKRGIAAICIGGGEALALAIEID</sequence>
<dbReference type="EC" id="2.3.1.174" evidence="4"/>
<keyword evidence="7 10" id="KW-0012">Acyltransferase</keyword>
<dbReference type="OrthoDB" id="9764638at2"/>
<accession>Q6FBV0</accession>
<evidence type="ECO:0000256" key="10">
    <source>
        <dbReference type="RuleBase" id="RU003557"/>
    </source>
</evidence>
<dbReference type="InterPro" id="IPR020617">
    <property type="entry name" value="Thiolase_C"/>
</dbReference>
<dbReference type="PROSITE" id="PS00099">
    <property type="entry name" value="THIOLASE_3"/>
    <property type="match status" value="1"/>
</dbReference>
<feature type="active site" description="Acyl-thioester intermediate" evidence="9">
    <location>
        <position position="89"/>
    </location>
</feature>
<evidence type="ECO:0000256" key="9">
    <source>
        <dbReference type="PIRSR" id="PIRSR000429-1"/>
    </source>
</evidence>
<feature type="domain" description="Thiolase C-terminal" evidence="12">
    <location>
        <begin position="270"/>
        <end position="391"/>
    </location>
</feature>
<dbReference type="PANTHER" id="PTHR18919:SF138">
    <property type="entry name" value="ACETYL-COA C-ACETYLTRANSFERASE"/>
    <property type="match status" value="1"/>
</dbReference>
<evidence type="ECO:0000256" key="5">
    <source>
        <dbReference type="ARBA" id="ARBA00016181"/>
    </source>
</evidence>
<dbReference type="HOGENOM" id="CLU_031026_0_1_6"/>
<reference evidence="13 14" key="1">
    <citation type="journal article" date="2004" name="Nucleic Acids Res.">
        <title>Unique features revealed by the genome sequence of Acinetobacter sp. ADP1, a versatile and naturally transformation competent bacterium.</title>
        <authorList>
            <person name="Barbe V."/>
            <person name="Vallenet D."/>
            <person name="Fonknechten N."/>
            <person name="Kreimeyer A."/>
            <person name="Oztas S."/>
            <person name="Labarre L."/>
            <person name="Cruveiller S."/>
            <person name="Robert C."/>
            <person name="Duprat S."/>
            <person name="Wincker P."/>
            <person name="Ornston L.N."/>
            <person name="Weissenbach J."/>
            <person name="Marliere P."/>
            <person name="Cohen G.N."/>
            <person name="Medigue C."/>
        </authorList>
    </citation>
    <scope>NUCLEOTIDE SEQUENCE [LARGE SCALE GENOMIC DNA]</scope>
    <source>
        <strain evidence="14">ATCC 33305 / BD413 / ADP1</strain>
    </source>
</reference>
<evidence type="ECO:0000313" key="13">
    <source>
        <dbReference type="EMBL" id="CAG68461.1"/>
    </source>
</evidence>
<dbReference type="NCBIfam" id="TIGR01930">
    <property type="entry name" value="AcCoA-C-Actrans"/>
    <property type="match status" value="1"/>
</dbReference>
<dbReference type="PROSITE" id="PS00098">
    <property type="entry name" value="THIOLASE_1"/>
    <property type="match status" value="1"/>
</dbReference>
<comment type="pathway">
    <text evidence="2">Aromatic compound metabolism; beta-ketoadipate pathway; acetyl-CoA and succinyl-CoA from 3-oxoadipate: step 2/2.</text>
</comment>
<dbReference type="KEGG" id="aci:ACIAD1612"/>
<evidence type="ECO:0000259" key="11">
    <source>
        <dbReference type="Pfam" id="PF00108"/>
    </source>
</evidence>
<dbReference type="Pfam" id="PF02803">
    <property type="entry name" value="Thiolase_C"/>
    <property type="match status" value="1"/>
</dbReference>
<proteinExistence type="inferred from homology"/>
<evidence type="ECO:0000256" key="4">
    <source>
        <dbReference type="ARBA" id="ARBA00012233"/>
    </source>
</evidence>
<comment type="similarity">
    <text evidence="3 10">Belongs to the thiolase-like superfamily. Thiolase family.</text>
</comment>
<comment type="function">
    <text evidence="1">Catalyzes thiolytic cleavage of beta-ketoadipyl-CoA to succinyl-CoA and acetyl-CoA.</text>
</comment>
<protein>
    <recommendedName>
        <fullName evidence="5">Beta-ketoadipyl-CoA thiolase</fullName>
        <ecNumber evidence="4">2.3.1.174</ecNumber>
    </recommendedName>
    <alternativeName>
        <fullName evidence="8">3-oxoadipyl-CoA thiolase</fullName>
    </alternativeName>
</protein>
<dbReference type="PIRSF" id="PIRSF000429">
    <property type="entry name" value="Ac-CoA_Ac_transf"/>
    <property type="match status" value="1"/>
</dbReference>
<dbReference type="eggNOG" id="COG0183">
    <property type="taxonomic scope" value="Bacteria"/>
</dbReference>
<dbReference type="RefSeq" id="WP_004925037.1">
    <property type="nucleotide sequence ID" value="NC_005966.1"/>
</dbReference>
<dbReference type="EMBL" id="CR543861">
    <property type="protein sequence ID" value="CAG68461.1"/>
    <property type="molecule type" value="Genomic_DNA"/>
</dbReference>
<dbReference type="InterPro" id="IPR020610">
    <property type="entry name" value="Thiolase_AS"/>
</dbReference>
<organism evidence="13 14">
    <name type="scientific">Acinetobacter baylyi (strain ATCC 33305 / BD413 / ADP1)</name>
    <dbReference type="NCBI Taxonomy" id="62977"/>
    <lineage>
        <taxon>Bacteria</taxon>
        <taxon>Pseudomonadati</taxon>
        <taxon>Pseudomonadota</taxon>
        <taxon>Gammaproteobacteria</taxon>
        <taxon>Moraxellales</taxon>
        <taxon>Moraxellaceae</taxon>
        <taxon>Acinetobacter</taxon>
    </lineage>
</organism>
<feature type="active site" description="Proton acceptor" evidence="9">
    <location>
        <position position="349"/>
    </location>
</feature>
<feature type="active site" description="Proton acceptor" evidence="9">
    <location>
        <position position="379"/>
    </location>
</feature>
<dbReference type="SUPFAM" id="SSF53901">
    <property type="entry name" value="Thiolase-like"/>
    <property type="match status" value="2"/>
</dbReference>
<dbReference type="InterPro" id="IPR020615">
    <property type="entry name" value="Thiolase_acyl_enz_int_AS"/>
</dbReference>
<evidence type="ECO:0000256" key="6">
    <source>
        <dbReference type="ARBA" id="ARBA00022679"/>
    </source>
</evidence>
<feature type="domain" description="Thiolase N-terminal" evidence="11">
    <location>
        <begin position="5"/>
        <end position="262"/>
    </location>
</feature>
<dbReference type="Pfam" id="PF00108">
    <property type="entry name" value="Thiolase_N"/>
    <property type="match status" value="1"/>
</dbReference>
<dbReference type="GO" id="GO:0033812">
    <property type="term" value="F:3-oxoadipyl-CoA thiolase activity"/>
    <property type="evidence" value="ECO:0007669"/>
    <property type="project" value="UniProtKB-EC"/>
</dbReference>
<dbReference type="InterPro" id="IPR002155">
    <property type="entry name" value="Thiolase"/>
</dbReference>
<dbReference type="Gene3D" id="3.40.47.10">
    <property type="match status" value="2"/>
</dbReference>
<evidence type="ECO:0000313" key="14">
    <source>
        <dbReference type="Proteomes" id="UP000000430"/>
    </source>
</evidence>
<evidence type="ECO:0000259" key="12">
    <source>
        <dbReference type="Pfam" id="PF02803"/>
    </source>
</evidence>
<name>Q6FBV0_ACIAD</name>